<evidence type="ECO:0000313" key="4">
    <source>
        <dbReference type="EMBL" id="KAJ1126165.1"/>
    </source>
</evidence>
<evidence type="ECO:0000256" key="2">
    <source>
        <dbReference type="SAM" id="Coils"/>
    </source>
</evidence>
<dbReference type="GO" id="GO:0005856">
    <property type="term" value="C:cytoskeleton"/>
    <property type="evidence" value="ECO:0007669"/>
    <property type="project" value="UniProtKB-ARBA"/>
</dbReference>
<evidence type="ECO:0000259" key="3">
    <source>
        <dbReference type="Pfam" id="PF13863"/>
    </source>
</evidence>
<evidence type="ECO:0000256" key="1">
    <source>
        <dbReference type="ARBA" id="ARBA00023054"/>
    </source>
</evidence>
<comment type="caution">
    <text evidence="4">The sequence shown here is derived from an EMBL/GenBank/DDBJ whole genome shotgun (WGS) entry which is preliminary data.</text>
</comment>
<evidence type="ECO:0000313" key="5">
    <source>
        <dbReference type="Proteomes" id="UP001066276"/>
    </source>
</evidence>
<dbReference type="EMBL" id="JANPWB010000011">
    <property type="protein sequence ID" value="KAJ1126165.1"/>
    <property type="molecule type" value="Genomic_DNA"/>
</dbReference>
<proteinExistence type="predicted"/>
<dbReference type="Pfam" id="PF13863">
    <property type="entry name" value="DUF4200"/>
    <property type="match status" value="1"/>
</dbReference>
<dbReference type="PANTHER" id="PTHR21683">
    <property type="entry name" value="COILED-COIL DOMAIN-CONTAINING PROTEIN 42 LIKE-2-LIKE-RELATED"/>
    <property type="match status" value="1"/>
</dbReference>
<dbReference type="Proteomes" id="UP001066276">
    <property type="component" value="Chromosome 7"/>
</dbReference>
<feature type="coiled-coil region" evidence="2">
    <location>
        <begin position="197"/>
        <end position="249"/>
    </location>
</feature>
<accession>A0AAV7PDH0</accession>
<name>A0AAV7PDH0_PLEWA</name>
<sequence length="341" mass="40558">MQTEGAPEKSSAMAKIGGMNTQMQLTEYFQTQYGKRILKLLEKFPASDEEALSPYIRLLDKRKEADVIHQAMLERKEEFTTKIEQFDQRWEELQKKEILMKEYLLNFDQFIKENDQKRIRALKKANHERELKRQKEKDLLNVRTETEQLRRERFKLSRKLKKYSIFNDYLEKVVESSDEFHEVRDVISRYFTLVATYQDLLKIEQEAQESIESARARLAHYIEEKSDTILQYNNELSLLQTRLDHAQSEAIVWESRWMHIQNTAAKKTLLLGTIKVATLNLFQSLSKDVKERLQVPMDDTLQQLEVIKEYLMDLTDIWAEMWKDQITEGTGYFAGGKRDRL</sequence>
<gene>
    <name evidence="4" type="ORF">NDU88_004573</name>
</gene>
<dbReference type="PANTHER" id="PTHR21683:SF8">
    <property type="entry name" value="COILED-COIL DOMAIN-CONTAINING PROTEIN 42"/>
    <property type="match status" value="1"/>
</dbReference>
<organism evidence="4 5">
    <name type="scientific">Pleurodeles waltl</name>
    <name type="common">Iberian ribbed newt</name>
    <dbReference type="NCBI Taxonomy" id="8319"/>
    <lineage>
        <taxon>Eukaryota</taxon>
        <taxon>Metazoa</taxon>
        <taxon>Chordata</taxon>
        <taxon>Craniata</taxon>
        <taxon>Vertebrata</taxon>
        <taxon>Euteleostomi</taxon>
        <taxon>Amphibia</taxon>
        <taxon>Batrachia</taxon>
        <taxon>Caudata</taxon>
        <taxon>Salamandroidea</taxon>
        <taxon>Salamandridae</taxon>
        <taxon>Pleurodelinae</taxon>
        <taxon>Pleurodeles</taxon>
    </lineage>
</organism>
<reference evidence="4" key="1">
    <citation type="journal article" date="2022" name="bioRxiv">
        <title>Sequencing and chromosome-scale assembly of the giantPleurodeles waltlgenome.</title>
        <authorList>
            <person name="Brown T."/>
            <person name="Elewa A."/>
            <person name="Iarovenko S."/>
            <person name="Subramanian E."/>
            <person name="Araus A.J."/>
            <person name="Petzold A."/>
            <person name="Susuki M."/>
            <person name="Suzuki K.-i.T."/>
            <person name="Hayashi T."/>
            <person name="Toyoda A."/>
            <person name="Oliveira C."/>
            <person name="Osipova E."/>
            <person name="Leigh N.D."/>
            <person name="Simon A."/>
            <person name="Yun M.H."/>
        </authorList>
    </citation>
    <scope>NUCLEOTIDE SEQUENCE</scope>
    <source>
        <strain evidence="4">20211129_DDA</strain>
        <tissue evidence="4">Liver</tissue>
    </source>
</reference>
<feature type="domain" description="DUF4200" evidence="3">
    <location>
        <begin position="58"/>
        <end position="175"/>
    </location>
</feature>
<protein>
    <recommendedName>
        <fullName evidence="3">DUF4200 domain-containing protein</fullName>
    </recommendedName>
</protein>
<dbReference type="InterPro" id="IPR051147">
    <property type="entry name" value="CFAP_domain-containing"/>
</dbReference>
<keyword evidence="1 2" id="KW-0175">Coiled coil</keyword>
<dbReference type="InterPro" id="IPR025252">
    <property type="entry name" value="DUF4200"/>
</dbReference>
<keyword evidence="5" id="KW-1185">Reference proteome</keyword>
<dbReference type="AlphaFoldDB" id="A0AAV7PDH0"/>
<dbReference type="GO" id="GO:0007286">
    <property type="term" value="P:spermatid development"/>
    <property type="evidence" value="ECO:0007669"/>
    <property type="project" value="TreeGrafter"/>
</dbReference>